<dbReference type="InterPro" id="IPR008018">
    <property type="entry name" value="Phage_tail_attach_FII"/>
</dbReference>
<protein>
    <submittedName>
        <fullName evidence="1">Uncharacterized protein</fullName>
    </submittedName>
</protein>
<dbReference type="AlphaFoldDB" id="B7LNB3"/>
<dbReference type="GO" id="GO:0019068">
    <property type="term" value="P:virion assembly"/>
    <property type="evidence" value="ECO:0007669"/>
    <property type="project" value="InterPro"/>
</dbReference>
<dbReference type="SUPFAM" id="SSF69279">
    <property type="entry name" value="Phage tail proteins"/>
    <property type="match status" value="1"/>
</dbReference>
<dbReference type="KEGG" id="efe:EFER_2691"/>
<dbReference type="EMBL" id="CU928158">
    <property type="protein sequence ID" value="CAQ90186.1"/>
    <property type="molecule type" value="Genomic_DNA"/>
</dbReference>
<sequence length="136" mass="14996">MGSGRNQRCYRVCASRLLMGNFHERLMRAEARITRLFAQPYPAVLYIGNECRQVNVIFETPDAPVSVPGGGEISNHAPAFSAMTTDIVGLSRHDEVVVNNIRYRVTHVGANEAGRTRVTLAYGAPGNVQPPIEQWS</sequence>
<gene>
    <name evidence="1" type="ordered locus">EFER_2691</name>
</gene>
<organism evidence="1 2">
    <name type="scientific">Escherichia fergusonii (strain ATCC 35469 / DSM 13698 / CCUG 18766 / IAM 14443 / JCM 21226 / LMG 7866 / NBRC 102419 / NCTC 12128 / CDC 0568-73)</name>
    <dbReference type="NCBI Taxonomy" id="585054"/>
    <lineage>
        <taxon>Bacteria</taxon>
        <taxon>Pseudomonadati</taxon>
        <taxon>Pseudomonadota</taxon>
        <taxon>Gammaproteobacteria</taxon>
        <taxon>Enterobacterales</taxon>
        <taxon>Enterobacteriaceae</taxon>
        <taxon>Escherichia</taxon>
    </lineage>
</organism>
<dbReference type="InterPro" id="IPR053734">
    <property type="entry name" value="Phage_Head-Tail_Connect_sf"/>
</dbReference>
<keyword evidence="2" id="KW-1185">Reference proteome</keyword>
<evidence type="ECO:0000313" key="2">
    <source>
        <dbReference type="Proteomes" id="UP000000745"/>
    </source>
</evidence>
<dbReference type="Pfam" id="PF05354">
    <property type="entry name" value="Phage_attach"/>
    <property type="match status" value="1"/>
</dbReference>
<reference evidence="2" key="1">
    <citation type="journal article" date="2009" name="PLoS Genet.">
        <title>Organised genome dynamics in the Escherichia coli species results in highly diverse adaptive paths.</title>
        <authorList>
            <person name="Touchon M."/>
            <person name="Hoede C."/>
            <person name="Tenaillon O."/>
            <person name="Barbe V."/>
            <person name="Baeriswyl S."/>
            <person name="Bidet P."/>
            <person name="Bingen E."/>
            <person name="Bonacorsi S."/>
            <person name="Bouchier C."/>
            <person name="Bouvet O."/>
            <person name="Calteau A."/>
            <person name="Chiapello H."/>
            <person name="Clermont O."/>
            <person name="Cruveiller S."/>
            <person name="Danchin A."/>
            <person name="Diard M."/>
            <person name="Dossat C."/>
            <person name="Karoui M.E."/>
            <person name="Frapy E."/>
            <person name="Garry L."/>
            <person name="Ghigo J.M."/>
            <person name="Gilles A.M."/>
            <person name="Johnson J."/>
            <person name="Le Bouguenec C."/>
            <person name="Lescat M."/>
            <person name="Mangenot S."/>
            <person name="Martinez-Jehanne V."/>
            <person name="Matic I."/>
            <person name="Nassif X."/>
            <person name="Oztas S."/>
            <person name="Petit M.A."/>
            <person name="Pichon C."/>
            <person name="Rouy Z."/>
            <person name="Ruf C.S."/>
            <person name="Schneider D."/>
            <person name="Tourret J."/>
            <person name="Vacherie B."/>
            <person name="Vallenet D."/>
            <person name="Medigue C."/>
            <person name="Rocha E.P.C."/>
            <person name="Denamur E."/>
        </authorList>
    </citation>
    <scope>NUCLEOTIDE SEQUENCE [LARGE SCALE GENOMIC DNA]</scope>
    <source>
        <strain evidence="2">ATCC 35469 / DSM 13698 / BCRC 15582 / CCUG 18766 / IAM 14443 / JCM 21226 / LMG 7866 / NBRC 102419 / NCTC 12128 / CDC 0568-73</strain>
    </source>
</reference>
<proteinExistence type="predicted"/>
<dbReference type="Proteomes" id="UP000000745">
    <property type="component" value="Chromosome"/>
</dbReference>
<dbReference type="Gene3D" id="2.40.10.180">
    <property type="entry name" value="Phage tail proteins"/>
    <property type="match status" value="1"/>
</dbReference>
<dbReference type="HOGENOM" id="CLU_1956262_0_0_6"/>
<accession>B7LNB3</accession>
<name>B7LNB3_ESCF3</name>
<evidence type="ECO:0000313" key="1">
    <source>
        <dbReference type="EMBL" id="CAQ90186.1"/>
    </source>
</evidence>